<sequence>MDRNMELLLQKLDEKLEKQVENITHSVTRSVMEALDEKMRSITEENEYIKKKVSELEHKLKGADRERRKINLVFFGVEEKGKSEGELVNYIKEIIEEMGVHMVSQEISNVFRVGKQTEDKNRPVVVSITTQWKKHLILKNMPNLPSGINIKEDYSKETPS</sequence>
<proteinExistence type="predicted"/>
<gene>
    <name evidence="2" type="ORF">PARMNEM_LOCUS1630</name>
</gene>
<dbReference type="AlphaFoldDB" id="A0AAV1K9E5"/>
<feature type="coiled-coil region" evidence="1">
    <location>
        <begin position="32"/>
        <end position="66"/>
    </location>
</feature>
<keyword evidence="3" id="KW-1185">Reference proteome</keyword>
<name>A0AAV1K9E5_9NEOP</name>
<reference evidence="2 3" key="1">
    <citation type="submission" date="2023-11" db="EMBL/GenBank/DDBJ databases">
        <authorList>
            <person name="Hedman E."/>
            <person name="Englund M."/>
            <person name="Stromberg M."/>
            <person name="Nyberg Akerstrom W."/>
            <person name="Nylinder S."/>
            <person name="Jareborg N."/>
            <person name="Kallberg Y."/>
            <person name="Kronander E."/>
        </authorList>
    </citation>
    <scope>NUCLEOTIDE SEQUENCE [LARGE SCALE GENOMIC DNA]</scope>
</reference>
<comment type="caution">
    <text evidence="2">The sequence shown here is derived from an EMBL/GenBank/DDBJ whole genome shotgun (WGS) entry which is preliminary data.</text>
</comment>
<protein>
    <recommendedName>
        <fullName evidence="4">L1 transposable element RRM domain-containing protein</fullName>
    </recommendedName>
</protein>
<evidence type="ECO:0000256" key="1">
    <source>
        <dbReference type="SAM" id="Coils"/>
    </source>
</evidence>
<evidence type="ECO:0008006" key="4">
    <source>
        <dbReference type="Google" id="ProtNLM"/>
    </source>
</evidence>
<keyword evidence="1" id="KW-0175">Coiled coil</keyword>
<dbReference type="Proteomes" id="UP001314205">
    <property type="component" value="Unassembled WGS sequence"/>
</dbReference>
<evidence type="ECO:0000313" key="3">
    <source>
        <dbReference type="Proteomes" id="UP001314205"/>
    </source>
</evidence>
<dbReference type="EMBL" id="CAVLGL010000002">
    <property type="protein sequence ID" value="CAK1579726.1"/>
    <property type="molecule type" value="Genomic_DNA"/>
</dbReference>
<organism evidence="2 3">
    <name type="scientific">Parnassius mnemosyne</name>
    <name type="common">clouded apollo</name>
    <dbReference type="NCBI Taxonomy" id="213953"/>
    <lineage>
        <taxon>Eukaryota</taxon>
        <taxon>Metazoa</taxon>
        <taxon>Ecdysozoa</taxon>
        <taxon>Arthropoda</taxon>
        <taxon>Hexapoda</taxon>
        <taxon>Insecta</taxon>
        <taxon>Pterygota</taxon>
        <taxon>Neoptera</taxon>
        <taxon>Endopterygota</taxon>
        <taxon>Lepidoptera</taxon>
        <taxon>Glossata</taxon>
        <taxon>Ditrysia</taxon>
        <taxon>Papilionoidea</taxon>
        <taxon>Papilionidae</taxon>
        <taxon>Parnassiinae</taxon>
        <taxon>Parnassini</taxon>
        <taxon>Parnassius</taxon>
        <taxon>Driopa</taxon>
    </lineage>
</organism>
<accession>A0AAV1K9E5</accession>
<evidence type="ECO:0000313" key="2">
    <source>
        <dbReference type="EMBL" id="CAK1579726.1"/>
    </source>
</evidence>